<keyword evidence="1" id="KW-0732">Signal</keyword>
<dbReference type="AlphaFoldDB" id="A0A9Q9AQQ8"/>
<reference evidence="2" key="1">
    <citation type="submission" date="2022-06" db="EMBL/GenBank/DDBJ databases">
        <title>Complete genome sequences of two strains of the flax pathogen Septoria linicola.</title>
        <authorList>
            <person name="Lapalu N."/>
            <person name="Simon A."/>
            <person name="Demenou B."/>
            <person name="Paumier D."/>
            <person name="Guillot M.-P."/>
            <person name="Gout L."/>
            <person name="Valade R."/>
        </authorList>
    </citation>
    <scope>NUCLEOTIDE SEQUENCE</scope>
    <source>
        <strain evidence="2">SE15195</strain>
    </source>
</reference>
<keyword evidence="3" id="KW-1185">Reference proteome</keyword>
<feature type="chain" id="PRO_5040453649" evidence="1">
    <location>
        <begin position="20"/>
        <end position="178"/>
    </location>
</feature>
<dbReference type="OrthoDB" id="3634004at2759"/>
<protein>
    <submittedName>
        <fullName evidence="2">Uncharacterized protein</fullName>
    </submittedName>
</protein>
<dbReference type="Proteomes" id="UP001056384">
    <property type="component" value="Chromosome 2"/>
</dbReference>
<feature type="signal peptide" evidence="1">
    <location>
        <begin position="1"/>
        <end position="19"/>
    </location>
</feature>
<name>A0A9Q9AQQ8_9PEZI</name>
<accession>A0A9Q9AQQ8</accession>
<gene>
    <name evidence="2" type="ORF">Slin15195_G036710</name>
</gene>
<proteinExistence type="predicted"/>
<evidence type="ECO:0000256" key="1">
    <source>
        <dbReference type="SAM" id="SignalP"/>
    </source>
</evidence>
<dbReference type="EMBL" id="CP099419">
    <property type="protein sequence ID" value="USW50352.1"/>
    <property type="molecule type" value="Genomic_DNA"/>
</dbReference>
<evidence type="ECO:0000313" key="3">
    <source>
        <dbReference type="Proteomes" id="UP001056384"/>
    </source>
</evidence>
<organism evidence="2 3">
    <name type="scientific">Septoria linicola</name>
    <dbReference type="NCBI Taxonomy" id="215465"/>
    <lineage>
        <taxon>Eukaryota</taxon>
        <taxon>Fungi</taxon>
        <taxon>Dikarya</taxon>
        <taxon>Ascomycota</taxon>
        <taxon>Pezizomycotina</taxon>
        <taxon>Dothideomycetes</taxon>
        <taxon>Dothideomycetidae</taxon>
        <taxon>Mycosphaerellales</taxon>
        <taxon>Mycosphaerellaceae</taxon>
        <taxon>Septoria</taxon>
    </lineage>
</organism>
<evidence type="ECO:0000313" key="2">
    <source>
        <dbReference type="EMBL" id="USW50352.1"/>
    </source>
</evidence>
<sequence>MKLAAATAGLFSVLASAQGGPSENSVSCPFNNTLGPNVMIAAVKLPDNTSEINAWVFGYNWCSKSNKISSGGDICSDNGVNRTVEFMHIPLSNKFGTFDWDCYANVDINFHGCQRDVNDEWDYSNVTASIAAKDGGAKYEYQCVDDREHHACVYNGQLATPSEVSYTAFMSCGILAEP</sequence>